<gene>
    <name evidence="1" type="ORF">CLUMA_CG004311</name>
</gene>
<dbReference type="EMBL" id="CVRI01000020">
    <property type="protein sequence ID" value="CRK90609.1"/>
    <property type="molecule type" value="Genomic_DNA"/>
</dbReference>
<dbReference type="AlphaFoldDB" id="A0A1J1HWV6"/>
<proteinExistence type="predicted"/>
<protein>
    <submittedName>
        <fullName evidence="1">CLUMA_CG004311, isoform A</fullName>
    </submittedName>
</protein>
<evidence type="ECO:0000313" key="2">
    <source>
        <dbReference type="Proteomes" id="UP000183832"/>
    </source>
</evidence>
<sequence length="72" mass="8544">MKNLFYSPFVAVDDVYFDNYHINLCYEAINYQTFLLNDTLKTEIGVQFHPIAAENTRCLRAWVRDSYNEVKT</sequence>
<organism evidence="1 2">
    <name type="scientific">Clunio marinus</name>
    <dbReference type="NCBI Taxonomy" id="568069"/>
    <lineage>
        <taxon>Eukaryota</taxon>
        <taxon>Metazoa</taxon>
        <taxon>Ecdysozoa</taxon>
        <taxon>Arthropoda</taxon>
        <taxon>Hexapoda</taxon>
        <taxon>Insecta</taxon>
        <taxon>Pterygota</taxon>
        <taxon>Neoptera</taxon>
        <taxon>Endopterygota</taxon>
        <taxon>Diptera</taxon>
        <taxon>Nematocera</taxon>
        <taxon>Chironomoidea</taxon>
        <taxon>Chironomidae</taxon>
        <taxon>Clunio</taxon>
    </lineage>
</organism>
<evidence type="ECO:0000313" key="1">
    <source>
        <dbReference type="EMBL" id="CRK90609.1"/>
    </source>
</evidence>
<accession>A0A1J1HWV6</accession>
<reference evidence="1 2" key="1">
    <citation type="submission" date="2015-04" db="EMBL/GenBank/DDBJ databases">
        <authorList>
            <person name="Syromyatnikov M.Y."/>
            <person name="Popov V.N."/>
        </authorList>
    </citation>
    <scope>NUCLEOTIDE SEQUENCE [LARGE SCALE GENOMIC DNA]</scope>
</reference>
<name>A0A1J1HWV6_9DIPT</name>
<keyword evidence="2" id="KW-1185">Reference proteome</keyword>
<dbReference type="Proteomes" id="UP000183832">
    <property type="component" value="Unassembled WGS sequence"/>
</dbReference>